<name>A0A7W3TZX2_9LACO</name>
<organism evidence="1 2">
    <name type="scientific">Limosilactobacillus fastidiosus</name>
    <dbReference type="NCBI Taxonomy" id="2759855"/>
    <lineage>
        <taxon>Bacteria</taxon>
        <taxon>Bacillati</taxon>
        <taxon>Bacillota</taxon>
        <taxon>Bacilli</taxon>
        <taxon>Lactobacillales</taxon>
        <taxon>Lactobacillaceae</taxon>
        <taxon>Limosilactobacillus</taxon>
    </lineage>
</organism>
<dbReference type="SUPFAM" id="SSF56563">
    <property type="entry name" value="Major capsid protein gp5"/>
    <property type="match status" value="1"/>
</dbReference>
<protein>
    <recommendedName>
        <fullName evidence="3">Major capsid protein</fullName>
    </recommendedName>
</protein>
<accession>A0A7W3TZX2</accession>
<gene>
    <name evidence="1" type="ORF">H5R63_06235</name>
</gene>
<sequence length="305" mass="32970">MPMTTTQDLINPEILAPIIQNKYQDAMMFMPLAAVDRTLEGQPGDTLKQPIWKKIAAAQPVAEGAEIPTQKADQGFTTATVQKFGNGYSFTDESNIERIGDQVSYGTSEIARTIAEYGDQALMKEAMKVTSTMTVDPTVIGIDSVVAWFNAQNSNGAYTIILSPKTKIAFDKDILDYTRGSELGANLVVNGAVPGPLGVSFRTTNAMEDGKAVVIYSSADDIKFLEELKDAQSSDPAKAKEIATTNTGQALKWLVKRDVLVESERKPSNQTNYIYGTQIAAPYVQNPSKVLNLTVNMGGTTPASK</sequence>
<dbReference type="Proteomes" id="UP000518255">
    <property type="component" value="Unassembled WGS sequence"/>
</dbReference>
<evidence type="ECO:0000313" key="1">
    <source>
        <dbReference type="EMBL" id="MBB1086378.1"/>
    </source>
</evidence>
<dbReference type="Pfam" id="PF25209">
    <property type="entry name" value="Phage_capsid_4"/>
    <property type="match status" value="1"/>
</dbReference>
<reference evidence="1 2" key="1">
    <citation type="submission" date="2020-07" db="EMBL/GenBank/DDBJ databases">
        <title>Description of Limosilactobacillus balticus sp. nov., Limosilactobacillus agrestis sp. nov., Limosilactobacillus albertensis sp. nov., Limosilactobacillus rudii sp. nov., Limosilactobacillus fastidiosus sp. nov., five novel Limosilactobacillus species isolated from the vertebrate gastrointestinal tract, and proposal of 6 subspecies of Limosilactobacillus reuteri adapted to the gastrointestinal tract of specific vertebrate hosts.</title>
        <authorList>
            <person name="Li F."/>
            <person name="Cheng C."/>
            <person name="Zheng J."/>
            <person name="Quevedo R.M."/>
            <person name="Li J."/>
            <person name="Roos S."/>
            <person name="Gaenzle M.G."/>
            <person name="Walter J."/>
        </authorList>
    </citation>
    <scope>NUCLEOTIDE SEQUENCE [LARGE SCALE GENOMIC DNA]</scope>
    <source>
        <strain evidence="1 2">WF-MA3-C</strain>
    </source>
</reference>
<dbReference type="EMBL" id="JACIUY010000059">
    <property type="protein sequence ID" value="MBB1086378.1"/>
    <property type="molecule type" value="Genomic_DNA"/>
</dbReference>
<dbReference type="RefSeq" id="WP_182581250.1">
    <property type="nucleotide sequence ID" value="NZ_JACIUY010000059.1"/>
</dbReference>
<proteinExistence type="predicted"/>
<comment type="caution">
    <text evidence="1">The sequence shown here is derived from an EMBL/GenBank/DDBJ whole genome shotgun (WGS) entry which is preliminary data.</text>
</comment>
<evidence type="ECO:0000313" key="2">
    <source>
        <dbReference type="Proteomes" id="UP000518255"/>
    </source>
</evidence>
<dbReference type="AlphaFoldDB" id="A0A7W3TZX2"/>
<evidence type="ECO:0008006" key="3">
    <source>
        <dbReference type="Google" id="ProtNLM"/>
    </source>
</evidence>